<keyword evidence="2" id="KW-1185">Reference proteome</keyword>
<gene>
    <name evidence="1" type="ORF">CEXT_464251</name>
</gene>
<protein>
    <submittedName>
        <fullName evidence="1">Uncharacterized protein</fullName>
    </submittedName>
</protein>
<dbReference type="AlphaFoldDB" id="A0AAV4TWY5"/>
<evidence type="ECO:0000313" key="2">
    <source>
        <dbReference type="Proteomes" id="UP001054945"/>
    </source>
</evidence>
<sequence>MSVGPLNINSPTSFSIPPYSTSLPSSLLYLFGVKRRVQSILISPLRFPSRNEFVCFQMSDKCNNMARGWGCGWEGEEEDLLRGICSRLVEWSVVRMEPSVIE</sequence>
<evidence type="ECO:0000313" key="1">
    <source>
        <dbReference type="EMBL" id="GIY50659.1"/>
    </source>
</evidence>
<dbReference type="EMBL" id="BPLR01012005">
    <property type="protein sequence ID" value="GIY50659.1"/>
    <property type="molecule type" value="Genomic_DNA"/>
</dbReference>
<accession>A0AAV4TWY5</accession>
<reference evidence="1 2" key="1">
    <citation type="submission" date="2021-06" db="EMBL/GenBank/DDBJ databases">
        <title>Caerostris extrusa draft genome.</title>
        <authorList>
            <person name="Kono N."/>
            <person name="Arakawa K."/>
        </authorList>
    </citation>
    <scope>NUCLEOTIDE SEQUENCE [LARGE SCALE GENOMIC DNA]</scope>
</reference>
<comment type="caution">
    <text evidence="1">The sequence shown here is derived from an EMBL/GenBank/DDBJ whole genome shotgun (WGS) entry which is preliminary data.</text>
</comment>
<dbReference type="Proteomes" id="UP001054945">
    <property type="component" value="Unassembled WGS sequence"/>
</dbReference>
<proteinExistence type="predicted"/>
<organism evidence="1 2">
    <name type="scientific">Caerostris extrusa</name>
    <name type="common">Bark spider</name>
    <name type="synonym">Caerostris bankana</name>
    <dbReference type="NCBI Taxonomy" id="172846"/>
    <lineage>
        <taxon>Eukaryota</taxon>
        <taxon>Metazoa</taxon>
        <taxon>Ecdysozoa</taxon>
        <taxon>Arthropoda</taxon>
        <taxon>Chelicerata</taxon>
        <taxon>Arachnida</taxon>
        <taxon>Araneae</taxon>
        <taxon>Araneomorphae</taxon>
        <taxon>Entelegynae</taxon>
        <taxon>Araneoidea</taxon>
        <taxon>Araneidae</taxon>
        <taxon>Caerostris</taxon>
    </lineage>
</organism>
<name>A0AAV4TWY5_CAEEX</name>